<dbReference type="EMBL" id="UOFR01000013">
    <property type="protein sequence ID" value="VAW91775.1"/>
    <property type="molecule type" value="Genomic_DNA"/>
</dbReference>
<evidence type="ECO:0000256" key="1">
    <source>
        <dbReference type="SAM" id="Phobius"/>
    </source>
</evidence>
<name>A0A3B0ZEC4_9ZZZZ</name>
<feature type="transmembrane region" description="Helical" evidence="1">
    <location>
        <begin position="204"/>
        <end position="224"/>
    </location>
</feature>
<keyword evidence="1" id="KW-0812">Transmembrane</keyword>
<organism evidence="2">
    <name type="scientific">hydrothermal vent metagenome</name>
    <dbReference type="NCBI Taxonomy" id="652676"/>
    <lineage>
        <taxon>unclassified sequences</taxon>
        <taxon>metagenomes</taxon>
        <taxon>ecological metagenomes</taxon>
    </lineage>
</organism>
<gene>
    <name evidence="2" type="ORF">MNBD_GAMMA21-2787</name>
</gene>
<proteinExistence type="predicted"/>
<feature type="transmembrane region" description="Helical" evidence="1">
    <location>
        <begin position="302"/>
        <end position="322"/>
    </location>
</feature>
<keyword evidence="1" id="KW-0472">Membrane</keyword>
<reference evidence="2" key="1">
    <citation type="submission" date="2018-06" db="EMBL/GenBank/DDBJ databases">
        <authorList>
            <person name="Zhirakovskaya E."/>
        </authorList>
    </citation>
    <scope>NUCLEOTIDE SEQUENCE</scope>
</reference>
<dbReference type="PANTHER" id="PTHR20992">
    <property type="entry name" value="AT15442P-RELATED"/>
    <property type="match status" value="1"/>
</dbReference>
<sequence>MRLIEVLGDCGHVDTVRGIAEQHEIMDCWVAKSDEEDRCSMRLLVRQEKQQAVIDAVQQALTAVQGWRIIIYPIEGALPRPEEIIDDKKYSGSRSREELYHEVEAGARLDSNFILLVIFSTIVAAIGLIEDNVAVVIGAMVIAPLLGPNIAFAFGAALGDKVLIYQSLKTNFTGILLTLVLSYAMGMIWADGITSQELLSRTDVTIPAMVLALVAGAAGVLSMTTGISSTLVGVMVAVALLPPATAVGLTLAHGNYKLALGAALLLAVNLVSVNLAAKLVLLFKGVKPRTWLDKQNARQSMVIYIIVWVISLAVLAGSMQVYHSYIQL</sequence>
<feature type="transmembrane region" description="Helical" evidence="1">
    <location>
        <begin position="113"/>
        <end position="129"/>
    </location>
</feature>
<feature type="transmembrane region" description="Helical" evidence="1">
    <location>
        <begin position="231"/>
        <end position="252"/>
    </location>
</feature>
<feature type="transmembrane region" description="Helical" evidence="1">
    <location>
        <begin position="258"/>
        <end position="281"/>
    </location>
</feature>
<evidence type="ECO:0000313" key="2">
    <source>
        <dbReference type="EMBL" id="VAW91775.1"/>
    </source>
</evidence>
<feature type="transmembrane region" description="Helical" evidence="1">
    <location>
        <begin position="135"/>
        <end position="158"/>
    </location>
</feature>
<dbReference type="InterPro" id="IPR005240">
    <property type="entry name" value="DUF389"/>
</dbReference>
<accession>A0A3B0ZEC4</accession>
<dbReference type="PANTHER" id="PTHR20992:SF9">
    <property type="entry name" value="AT15442P-RELATED"/>
    <property type="match status" value="1"/>
</dbReference>
<keyword evidence="1" id="KW-1133">Transmembrane helix</keyword>
<feature type="transmembrane region" description="Helical" evidence="1">
    <location>
        <begin position="170"/>
        <end position="189"/>
    </location>
</feature>
<protein>
    <submittedName>
        <fullName evidence="2">Uncharacterized protein, MJ0678-like</fullName>
    </submittedName>
</protein>
<dbReference type="Pfam" id="PF04087">
    <property type="entry name" value="DUF389"/>
    <property type="match status" value="1"/>
</dbReference>
<dbReference type="AlphaFoldDB" id="A0A3B0ZEC4"/>
<dbReference type="NCBIfam" id="TIGR00341">
    <property type="entry name" value="TIGR00341 family protein"/>
    <property type="match status" value="1"/>
</dbReference>